<comment type="caution">
    <text evidence="4">The sequence shown here is derived from an EMBL/GenBank/DDBJ whole genome shotgun (WGS) entry which is preliminary data.</text>
</comment>
<dbReference type="EMBL" id="AEOI02000009">
    <property type="protein sequence ID" value="ESW97551.1"/>
    <property type="molecule type" value="Genomic_DNA"/>
</dbReference>
<dbReference type="AlphaFoldDB" id="W1Q9Q5"/>
<dbReference type="eggNOG" id="ENOG502SXWZ">
    <property type="taxonomic scope" value="Eukaryota"/>
</dbReference>
<dbReference type="OMA" id="YSENSWA"/>
<name>W1Q9Q5_OGAPD</name>
<sequence length="252" mass="26395">MRFSSTLALATIVASVLSQKVSLYVDAPGGDFRGKGLEPRHEGAALDYLFLTDGSSYSWNYDAATKKLIAPQAQYNFPITLGGAPYVAWGATPGYESFTFANDGTLQVNGSSNGFYACKNTNDPYRYSSTAYELMYYKNSKNVPPNSCTAIALKNVKPQPLNSNTKAVSVSSARSASGSSARPNSSSSSPTSIHRSGSVTSVTSRVTAASTKTNTVCRGNCSSAAISTFHNNAMVIAPAGAAILGGMAVFLL</sequence>
<gene>
    <name evidence="4" type="ORF">HPODL_01648</name>
</gene>
<evidence type="ECO:0000313" key="4">
    <source>
        <dbReference type="EMBL" id="ESW97551.1"/>
    </source>
</evidence>
<dbReference type="Proteomes" id="UP000008673">
    <property type="component" value="Unassembled WGS sequence"/>
</dbReference>
<dbReference type="RefSeq" id="XP_013933636.1">
    <property type="nucleotide sequence ID" value="XM_014078161.1"/>
</dbReference>
<dbReference type="HOGENOM" id="CLU_1103076_0_0_1"/>
<keyword evidence="2" id="KW-0732">Signal</keyword>
<dbReference type="OrthoDB" id="4018368at2759"/>
<accession>W1Q9Q5</accession>
<feature type="chain" id="PRO_5004808553" description="DUF7907 domain-containing protein" evidence="2">
    <location>
        <begin position="19"/>
        <end position="252"/>
    </location>
</feature>
<keyword evidence="5" id="KW-1185">Reference proteome</keyword>
<dbReference type="Pfam" id="PF25484">
    <property type="entry name" value="DUF7907"/>
    <property type="match status" value="1"/>
</dbReference>
<dbReference type="GeneID" id="25771107"/>
<proteinExistence type="predicted"/>
<reference evidence="4 5" key="1">
    <citation type="journal article" date="2013" name="BMC Genomics">
        <title>Genome sequence and analysis of methylotrophic yeast Hansenula polymorpha DL1.</title>
        <authorList>
            <person name="Ravin N.V."/>
            <person name="Eldarov M.A."/>
            <person name="Kadnikov V.V."/>
            <person name="Beletsky A.V."/>
            <person name="Schneider J."/>
            <person name="Mardanova E.S."/>
            <person name="Smekalova E.M."/>
            <person name="Zvereva M.I."/>
            <person name="Dontsova O.A."/>
            <person name="Mardanov A.V."/>
            <person name="Skryabin K.G."/>
        </authorList>
    </citation>
    <scope>NUCLEOTIDE SEQUENCE [LARGE SCALE GENOMIC DNA]</scope>
    <source>
        <strain evidence="5">ATCC 26012 / BCRC 20466 / JCM 22074 / NRRL Y-7560 / DL-1</strain>
    </source>
</reference>
<protein>
    <recommendedName>
        <fullName evidence="3">DUF7907 domain-containing protein</fullName>
    </recommendedName>
</protein>
<feature type="domain" description="DUF7907" evidence="3">
    <location>
        <begin position="31"/>
        <end position="154"/>
    </location>
</feature>
<feature type="region of interest" description="Disordered" evidence="1">
    <location>
        <begin position="162"/>
        <end position="205"/>
    </location>
</feature>
<evidence type="ECO:0000259" key="3">
    <source>
        <dbReference type="Pfam" id="PF25484"/>
    </source>
</evidence>
<dbReference type="STRING" id="871575.W1Q9Q5"/>
<evidence type="ECO:0000313" key="5">
    <source>
        <dbReference type="Proteomes" id="UP000008673"/>
    </source>
</evidence>
<feature type="compositionally biased region" description="Low complexity" evidence="1">
    <location>
        <begin position="169"/>
        <end position="205"/>
    </location>
</feature>
<feature type="signal peptide" evidence="2">
    <location>
        <begin position="1"/>
        <end position="18"/>
    </location>
</feature>
<evidence type="ECO:0000256" key="2">
    <source>
        <dbReference type="SAM" id="SignalP"/>
    </source>
</evidence>
<organism evidence="4 5">
    <name type="scientific">Ogataea parapolymorpha (strain ATCC 26012 / BCRC 20466 / JCM 22074 / NRRL Y-7560 / DL-1)</name>
    <name type="common">Yeast</name>
    <name type="synonym">Hansenula polymorpha</name>
    <dbReference type="NCBI Taxonomy" id="871575"/>
    <lineage>
        <taxon>Eukaryota</taxon>
        <taxon>Fungi</taxon>
        <taxon>Dikarya</taxon>
        <taxon>Ascomycota</taxon>
        <taxon>Saccharomycotina</taxon>
        <taxon>Pichiomycetes</taxon>
        <taxon>Pichiales</taxon>
        <taxon>Pichiaceae</taxon>
        <taxon>Ogataea</taxon>
    </lineage>
</organism>
<dbReference type="KEGG" id="opa:HPODL_01648"/>
<evidence type="ECO:0000256" key="1">
    <source>
        <dbReference type="SAM" id="MobiDB-lite"/>
    </source>
</evidence>
<dbReference type="InterPro" id="IPR057229">
    <property type="entry name" value="DUF7907"/>
</dbReference>